<evidence type="ECO:0000313" key="4">
    <source>
        <dbReference type="Proteomes" id="UP000269721"/>
    </source>
</evidence>
<dbReference type="GO" id="GO:0019843">
    <property type="term" value="F:rRNA binding"/>
    <property type="evidence" value="ECO:0007669"/>
    <property type="project" value="TreeGrafter"/>
</dbReference>
<dbReference type="Pfam" id="PF22916">
    <property type="entry name" value="UTP25_NTPase-like"/>
    <property type="match status" value="1"/>
</dbReference>
<name>A0A4P9W3L5_9FUNG</name>
<accession>A0A4P9W3L5</accession>
<dbReference type="GO" id="GO:0032040">
    <property type="term" value="C:small-subunit processome"/>
    <property type="evidence" value="ECO:0007669"/>
    <property type="project" value="TreeGrafter"/>
</dbReference>
<dbReference type="Proteomes" id="UP000269721">
    <property type="component" value="Unassembled WGS sequence"/>
</dbReference>
<dbReference type="AlphaFoldDB" id="A0A4P9W3L5"/>
<evidence type="ECO:0000313" key="3">
    <source>
        <dbReference type="EMBL" id="RKO85378.1"/>
    </source>
</evidence>
<dbReference type="GO" id="GO:0034511">
    <property type="term" value="F:U3 snoRNA binding"/>
    <property type="evidence" value="ECO:0007669"/>
    <property type="project" value="InterPro"/>
</dbReference>
<dbReference type="InterPro" id="IPR053940">
    <property type="entry name" value="UTP25_NTPase-like"/>
</dbReference>
<dbReference type="OrthoDB" id="5556118at2759"/>
<dbReference type="PANTHER" id="PTHR12933:SF0">
    <property type="entry name" value="U3 SMALL NUCLEOLAR RNA-ASSOCIATED PROTEIN 25 HOMOLOG"/>
    <property type="match status" value="1"/>
</dbReference>
<feature type="region of interest" description="Disordered" evidence="1">
    <location>
        <begin position="1"/>
        <end position="126"/>
    </location>
</feature>
<dbReference type="GO" id="GO:0000462">
    <property type="term" value="P:maturation of SSU-rRNA from tricistronic rRNA transcript (SSU-rRNA, 5.8S rRNA, LSU-rRNA)"/>
    <property type="evidence" value="ECO:0007669"/>
    <property type="project" value="TreeGrafter"/>
</dbReference>
<sequence length="285" mass="31717">MSSKRKLTTAAPANDDWKAPSAFGKLVKSLKRSSTAKKVVGKPTLRDALEPQAAPPKKKKKTKAAPIVEEEADEEGFSGEDEDLESGEEEDQLSDDEEDADDEEDVLDEDEDDETDGMLQTDPFERHFGDHVSDVLVFKAAAVDSREWEVTATEDPVLHSMLKSTLRGQEDDGSSVAKTGRTKVEDYSVKKRLVEPWISLNSSVSQSQKTEFTDGANLTPLQSRLLDVMNSYSDLFYSNQTHENSKAIRHIYALHAMDHVFKTRDRVLKNSAKLKGDAADNDKEP</sequence>
<dbReference type="PANTHER" id="PTHR12933">
    <property type="entry name" value="ORF PROTEIN-RELATED"/>
    <property type="match status" value="1"/>
</dbReference>
<protein>
    <recommendedName>
        <fullName evidence="2">UTP25 NTP hydrolase-like domain-containing protein</fullName>
    </recommendedName>
</protein>
<keyword evidence="4" id="KW-1185">Reference proteome</keyword>
<feature type="non-terminal residue" evidence="3">
    <location>
        <position position="285"/>
    </location>
</feature>
<proteinExistence type="predicted"/>
<dbReference type="InterPro" id="IPR010678">
    <property type="entry name" value="UTP25"/>
</dbReference>
<dbReference type="EMBL" id="KZ999141">
    <property type="protein sequence ID" value="RKO85378.1"/>
    <property type="molecule type" value="Genomic_DNA"/>
</dbReference>
<feature type="domain" description="UTP25 NTP hydrolase-like" evidence="2">
    <location>
        <begin position="232"/>
        <end position="280"/>
    </location>
</feature>
<feature type="compositionally biased region" description="Acidic residues" evidence="1">
    <location>
        <begin position="68"/>
        <end position="116"/>
    </location>
</feature>
<gene>
    <name evidence="3" type="ORF">BDK51DRAFT_29393</name>
</gene>
<reference evidence="4" key="1">
    <citation type="journal article" date="2018" name="Nat. Microbiol.">
        <title>Leveraging single-cell genomics to expand the fungal tree of life.</title>
        <authorList>
            <person name="Ahrendt S.R."/>
            <person name="Quandt C.A."/>
            <person name="Ciobanu D."/>
            <person name="Clum A."/>
            <person name="Salamov A."/>
            <person name="Andreopoulos B."/>
            <person name="Cheng J.F."/>
            <person name="Woyke T."/>
            <person name="Pelin A."/>
            <person name="Henrissat B."/>
            <person name="Reynolds N.K."/>
            <person name="Benny G.L."/>
            <person name="Smith M.E."/>
            <person name="James T.Y."/>
            <person name="Grigoriev I.V."/>
        </authorList>
    </citation>
    <scope>NUCLEOTIDE SEQUENCE [LARGE SCALE GENOMIC DNA]</scope>
</reference>
<organism evidence="3 4">
    <name type="scientific">Blyttiomyces helicus</name>
    <dbReference type="NCBI Taxonomy" id="388810"/>
    <lineage>
        <taxon>Eukaryota</taxon>
        <taxon>Fungi</taxon>
        <taxon>Fungi incertae sedis</taxon>
        <taxon>Chytridiomycota</taxon>
        <taxon>Chytridiomycota incertae sedis</taxon>
        <taxon>Chytridiomycetes</taxon>
        <taxon>Chytridiomycetes incertae sedis</taxon>
        <taxon>Blyttiomyces</taxon>
    </lineage>
</organism>
<evidence type="ECO:0000256" key="1">
    <source>
        <dbReference type="SAM" id="MobiDB-lite"/>
    </source>
</evidence>
<evidence type="ECO:0000259" key="2">
    <source>
        <dbReference type="Pfam" id="PF22916"/>
    </source>
</evidence>